<evidence type="ECO:0000313" key="1">
    <source>
        <dbReference type="EMBL" id="KXJ91788.1"/>
    </source>
</evidence>
<protein>
    <submittedName>
        <fullName evidence="1">Uncharacterized protein</fullName>
    </submittedName>
</protein>
<proteinExistence type="predicted"/>
<dbReference type="OrthoDB" id="3469225at2759"/>
<organism evidence="1 2">
    <name type="scientific">Microdochium bolleyi</name>
    <dbReference type="NCBI Taxonomy" id="196109"/>
    <lineage>
        <taxon>Eukaryota</taxon>
        <taxon>Fungi</taxon>
        <taxon>Dikarya</taxon>
        <taxon>Ascomycota</taxon>
        <taxon>Pezizomycotina</taxon>
        <taxon>Sordariomycetes</taxon>
        <taxon>Xylariomycetidae</taxon>
        <taxon>Xylariales</taxon>
        <taxon>Microdochiaceae</taxon>
        <taxon>Microdochium</taxon>
    </lineage>
</organism>
<evidence type="ECO:0000313" key="2">
    <source>
        <dbReference type="Proteomes" id="UP000070501"/>
    </source>
</evidence>
<dbReference type="Proteomes" id="UP000070501">
    <property type="component" value="Unassembled WGS sequence"/>
</dbReference>
<reference evidence="2" key="1">
    <citation type="submission" date="2016-02" db="EMBL/GenBank/DDBJ databases">
        <title>Draft genome sequence of Microdochium bolleyi, a fungal endophyte of beachgrass.</title>
        <authorList>
            <consortium name="DOE Joint Genome Institute"/>
            <person name="David A.S."/>
            <person name="May G."/>
            <person name="Haridas S."/>
            <person name="Lim J."/>
            <person name="Wang M."/>
            <person name="Labutti K."/>
            <person name="Lipzen A."/>
            <person name="Barry K."/>
            <person name="Grigoriev I.V."/>
        </authorList>
    </citation>
    <scope>NUCLEOTIDE SEQUENCE [LARGE SCALE GENOMIC DNA]</scope>
    <source>
        <strain evidence="2">J235TASD1</strain>
    </source>
</reference>
<keyword evidence="2" id="KW-1185">Reference proteome</keyword>
<name>A0A136J3H1_9PEZI</name>
<dbReference type="EMBL" id="KQ964249">
    <property type="protein sequence ID" value="KXJ91788.1"/>
    <property type="molecule type" value="Genomic_DNA"/>
</dbReference>
<accession>A0A136J3H1</accession>
<dbReference type="AlphaFoldDB" id="A0A136J3H1"/>
<sequence>MSTIGLDTDLITTIADAVALNTCLSLPTMTKDTFAFDSEAALEHYYGLGYKLLSSGGPLRFNDGTSNNLPSNEDGMMISNQQYATSMRSAIRILVLVFLQNPALDLACDEGSLFELLQEHMQVIMSYIQAQQQSQLDQDPFNFLVDPTIRDSQEDSVEAHKPVLLWLCLAGHVLQRNHEVTRAGTEGPLEGELMGKPSIYRSLLQEILGPVASVDPGLVSDYELEVCRCLDLRLVLDASHPLNQPGGDERGLMRFMLGVFKLEYSLV</sequence>
<gene>
    <name evidence="1" type="ORF">Micbo1qcDRAFT_161817</name>
</gene>
<dbReference type="InParanoid" id="A0A136J3H1"/>
<dbReference type="STRING" id="196109.A0A136J3H1"/>